<feature type="non-terminal residue" evidence="2">
    <location>
        <position position="1"/>
    </location>
</feature>
<dbReference type="GO" id="GO:0045505">
    <property type="term" value="F:dynein intermediate chain binding"/>
    <property type="evidence" value="ECO:0007669"/>
    <property type="project" value="InterPro"/>
</dbReference>
<dbReference type="EMBL" id="CAJNJA010008872">
    <property type="protein sequence ID" value="CAE7241272.1"/>
    <property type="molecule type" value="Genomic_DNA"/>
</dbReference>
<dbReference type="Proteomes" id="UP000601435">
    <property type="component" value="Unassembled WGS sequence"/>
</dbReference>
<dbReference type="InterPro" id="IPR041228">
    <property type="entry name" value="Dynein_C"/>
</dbReference>
<proteinExistence type="predicted"/>
<evidence type="ECO:0000259" key="1">
    <source>
        <dbReference type="Pfam" id="PF18199"/>
    </source>
</evidence>
<dbReference type="InterPro" id="IPR026983">
    <property type="entry name" value="DHC"/>
</dbReference>
<dbReference type="AlphaFoldDB" id="A0A812LHS7"/>
<dbReference type="OrthoDB" id="447173at2759"/>
<dbReference type="PANTHER" id="PTHR45703:SF36">
    <property type="entry name" value="DYNEIN HEAVY CHAIN, CYTOPLASMIC"/>
    <property type="match status" value="1"/>
</dbReference>
<sequence length="373" mass="40692">GSDRLLSELCYHVTQVFYGFPSEISRRCLVALFHALREQTPMSRSALGAVHMDFQKQSFESALDFLGSPNELGSHGRQQAERDVSESLLAVLNSAKANFRGAGKADAGPGPPGTPGALALALALHLLEELPAAVAPVGASSSESSGEEEDDALPHAVVMSLNSFLQRELLQASHLLRSVRQSLEDLIAHLEGESFSDLEAMLDTLLAGSVPESWSGLVAPRRALASWTEDVARRVGALRAWELSGKAPCCFYLSDFLNPKGFLIATLQGTARLRRSSVDRMHFQHRVEHLLSNAEEVRQQLKADHALLDASFEGVFLAGLWLEGAVWSRRKGILEEKDCMHSRRWSALPAGADAFRFGRKHLTSVLLRTGPPL</sequence>
<dbReference type="PANTHER" id="PTHR45703">
    <property type="entry name" value="DYNEIN HEAVY CHAIN"/>
    <property type="match status" value="1"/>
</dbReference>
<protein>
    <submittedName>
        <fullName evidence="2">Dnah2 protein</fullName>
    </submittedName>
</protein>
<feature type="domain" description="Dynein heavy chain C-terminal" evidence="1">
    <location>
        <begin position="118"/>
        <end position="338"/>
    </location>
</feature>
<dbReference type="GO" id="GO:0030286">
    <property type="term" value="C:dynein complex"/>
    <property type="evidence" value="ECO:0007669"/>
    <property type="project" value="InterPro"/>
</dbReference>
<dbReference type="GO" id="GO:0051959">
    <property type="term" value="F:dynein light intermediate chain binding"/>
    <property type="evidence" value="ECO:0007669"/>
    <property type="project" value="InterPro"/>
</dbReference>
<dbReference type="Gene3D" id="3.10.490.20">
    <property type="match status" value="1"/>
</dbReference>
<gene>
    <name evidence="2" type="primary">Dnah2</name>
    <name evidence="2" type="ORF">SNEC2469_LOCUS4377</name>
</gene>
<evidence type="ECO:0000313" key="2">
    <source>
        <dbReference type="EMBL" id="CAE7241272.1"/>
    </source>
</evidence>
<dbReference type="InterPro" id="IPR043160">
    <property type="entry name" value="Dynein_C_barrel"/>
</dbReference>
<dbReference type="Pfam" id="PF18199">
    <property type="entry name" value="Dynein_C"/>
    <property type="match status" value="1"/>
</dbReference>
<comment type="caution">
    <text evidence="2">The sequence shown here is derived from an EMBL/GenBank/DDBJ whole genome shotgun (WGS) entry which is preliminary data.</text>
</comment>
<dbReference type="GO" id="GO:0007018">
    <property type="term" value="P:microtubule-based movement"/>
    <property type="evidence" value="ECO:0007669"/>
    <property type="project" value="InterPro"/>
</dbReference>
<keyword evidence="3" id="KW-1185">Reference proteome</keyword>
<organism evidence="2 3">
    <name type="scientific">Symbiodinium necroappetens</name>
    <dbReference type="NCBI Taxonomy" id="1628268"/>
    <lineage>
        <taxon>Eukaryota</taxon>
        <taxon>Sar</taxon>
        <taxon>Alveolata</taxon>
        <taxon>Dinophyceae</taxon>
        <taxon>Suessiales</taxon>
        <taxon>Symbiodiniaceae</taxon>
        <taxon>Symbiodinium</taxon>
    </lineage>
</organism>
<reference evidence="2" key="1">
    <citation type="submission" date="2021-02" db="EMBL/GenBank/DDBJ databases">
        <authorList>
            <person name="Dougan E. K."/>
            <person name="Rhodes N."/>
            <person name="Thang M."/>
            <person name="Chan C."/>
        </authorList>
    </citation>
    <scope>NUCLEOTIDE SEQUENCE</scope>
</reference>
<evidence type="ECO:0000313" key="3">
    <source>
        <dbReference type="Proteomes" id="UP000601435"/>
    </source>
</evidence>
<dbReference type="Gene3D" id="1.20.1270.280">
    <property type="match status" value="1"/>
</dbReference>
<accession>A0A812LHS7</accession>
<name>A0A812LHS7_9DINO</name>